<organism evidence="1 2">
    <name type="scientific">Wenyingzhuangia heitensis</name>
    <dbReference type="NCBI Taxonomy" id="1487859"/>
    <lineage>
        <taxon>Bacteria</taxon>
        <taxon>Pseudomonadati</taxon>
        <taxon>Bacteroidota</taxon>
        <taxon>Flavobacteriia</taxon>
        <taxon>Flavobacteriales</taxon>
        <taxon>Flavobacteriaceae</taxon>
        <taxon>Wenyingzhuangia</taxon>
    </lineage>
</organism>
<sequence>MSAGKSETENVDGTNYESKSFSINPSVGYFIEDNLVVGLSARYNKIKTKENSNTEYDDSNYGVGVYAEKYYKLYKSFFLSVSGNANFINNDNDKNDIENRFYTIGVSPSISCVLNKHMSIKVGFDNVLGYTYRTYNNQGNSGSSSGFVTDLGDSDLSVGFRYFF</sequence>
<evidence type="ECO:0000313" key="1">
    <source>
        <dbReference type="EMBL" id="NIJ46051.1"/>
    </source>
</evidence>
<reference evidence="1 2" key="1">
    <citation type="submission" date="2020-03" db="EMBL/GenBank/DDBJ databases">
        <title>Genomic Encyclopedia of Type Strains, Phase IV (KMG-IV): sequencing the most valuable type-strain genomes for metagenomic binning, comparative biology and taxonomic classification.</title>
        <authorList>
            <person name="Goeker M."/>
        </authorList>
    </citation>
    <scope>NUCLEOTIDE SEQUENCE [LARGE SCALE GENOMIC DNA]</scope>
    <source>
        <strain evidence="1 2">DSM 101599</strain>
    </source>
</reference>
<name>A0ABX0UFU5_9FLAO</name>
<comment type="caution">
    <text evidence="1">The sequence shown here is derived from an EMBL/GenBank/DDBJ whole genome shotgun (WGS) entry which is preliminary data.</text>
</comment>
<accession>A0ABX0UFU5</accession>
<dbReference type="InterPro" id="IPR036709">
    <property type="entry name" value="Autotransporte_beta_dom_sf"/>
</dbReference>
<dbReference type="SUPFAM" id="SSF103515">
    <property type="entry name" value="Autotransporter"/>
    <property type="match status" value="1"/>
</dbReference>
<dbReference type="EMBL" id="JAASQL010000004">
    <property type="protein sequence ID" value="NIJ46051.1"/>
    <property type="molecule type" value="Genomic_DNA"/>
</dbReference>
<keyword evidence="2" id="KW-1185">Reference proteome</keyword>
<protein>
    <recommendedName>
        <fullName evidence="3">Outer membrane protein beta-barrel domain-containing protein</fullName>
    </recommendedName>
</protein>
<evidence type="ECO:0000313" key="2">
    <source>
        <dbReference type="Proteomes" id="UP000745859"/>
    </source>
</evidence>
<dbReference type="Proteomes" id="UP000745859">
    <property type="component" value="Unassembled WGS sequence"/>
</dbReference>
<gene>
    <name evidence="1" type="ORF">FHR24_002529</name>
</gene>
<proteinExistence type="predicted"/>
<evidence type="ECO:0008006" key="3">
    <source>
        <dbReference type="Google" id="ProtNLM"/>
    </source>
</evidence>
<dbReference type="RefSeq" id="WP_167189360.1">
    <property type="nucleotide sequence ID" value="NZ_JAASQL010000004.1"/>
</dbReference>